<dbReference type="PhylomeDB" id="B4LH74"/>
<proteinExistence type="predicted"/>
<accession>B4LH74</accession>
<dbReference type="eggNOG" id="ENOG502T97W">
    <property type="taxonomic scope" value="Eukaryota"/>
</dbReference>
<sequence>MSSSNATLYYTAIDDMFKELLLDTSAEEQLDHAEIEEPLMATPKRLVRIRKQNLFAKEQKEFVICRRLPLPATKSDLSPSSQELRKERQADELLRLRRQRCEVEQRKPMRRLTMRI</sequence>
<dbReference type="OrthoDB" id="7837791at2759"/>
<organism evidence="1 2">
    <name type="scientific">Drosophila virilis</name>
    <name type="common">Fruit fly</name>
    <dbReference type="NCBI Taxonomy" id="7244"/>
    <lineage>
        <taxon>Eukaryota</taxon>
        <taxon>Metazoa</taxon>
        <taxon>Ecdysozoa</taxon>
        <taxon>Arthropoda</taxon>
        <taxon>Hexapoda</taxon>
        <taxon>Insecta</taxon>
        <taxon>Pterygota</taxon>
        <taxon>Neoptera</taxon>
        <taxon>Endopterygota</taxon>
        <taxon>Diptera</taxon>
        <taxon>Brachycera</taxon>
        <taxon>Muscomorpha</taxon>
        <taxon>Ephydroidea</taxon>
        <taxon>Drosophilidae</taxon>
        <taxon>Drosophila</taxon>
    </lineage>
</organism>
<protein>
    <submittedName>
        <fullName evidence="1">Uncharacterized protein</fullName>
    </submittedName>
</protein>
<evidence type="ECO:0000313" key="1">
    <source>
        <dbReference type="EMBL" id="EDW70587.1"/>
    </source>
</evidence>
<gene>
    <name evidence="1" type="primary">Dvir\GJ11456</name>
    <name evidence="1" type="ORF">Dvir_GJ11456</name>
</gene>
<reference evidence="1 2" key="1">
    <citation type="journal article" date="2007" name="Nature">
        <title>Evolution of genes and genomes on the Drosophila phylogeny.</title>
        <authorList>
            <consortium name="Drosophila 12 Genomes Consortium"/>
            <person name="Clark A.G."/>
            <person name="Eisen M.B."/>
            <person name="Smith D.R."/>
            <person name="Bergman C.M."/>
            <person name="Oliver B."/>
            <person name="Markow T.A."/>
            <person name="Kaufman T.C."/>
            <person name="Kellis M."/>
            <person name="Gelbart W."/>
            <person name="Iyer V.N."/>
            <person name="Pollard D.A."/>
            <person name="Sackton T.B."/>
            <person name="Larracuente A.M."/>
            <person name="Singh N.D."/>
            <person name="Abad J.P."/>
            <person name="Abt D.N."/>
            <person name="Adryan B."/>
            <person name="Aguade M."/>
            <person name="Akashi H."/>
            <person name="Anderson W.W."/>
            <person name="Aquadro C.F."/>
            <person name="Ardell D.H."/>
            <person name="Arguello R."/>
            <person name="Artieri C.G."/>
            <person name="Barbash D.A."/>
            <person name="Barker D."/>
            <person name="Barsanti P."/>
            <person name="Batterham P."/>
            <person name="Batzoglou S."/>
            <person name="Begun D."/>
            <person name="Bhutkar A."/>
            <person name="Blanco E."/>
            <person name="Bosak S.A."/>
            <person name="Bradley R.K."/>
            <person name="Brand A.D."/>
            <person name="Brent M.R."/>
            <person name="Brooks A.N."/>
            <person name="Brown R.H."/>
            <person name="Butlin R.K."/>
            <person name="Caggese C."/>
            <person name="Calvi B.R."/>
            <person name="Bernardo de Carvalho A."/>
            <person name="Caspi A."/>
            <person name="Castrezana S."/>
            <person name="Celniker S.E."/>
            <person name="Chang J.L."/>
            <person name="Chapple C."/>
            <person name="Chatterji S."/>
            <person name="Chinwalla A."/>
            <person name="Civetta A."/>
            <person name="Clifton S.W."/>
            <person name="Comeron J.M."/>
            <person name="Costello J.C."/>
            <person name="Coyne J.A."/>
            <person name="Daub J."/>
            <person name="David R.G."/>
            <person name="Delcher A.L."/>
            <person name="Delehaunty K."/>
            <person name="Do C.B."/>
            <person name="Ebling H."/>
            <person name="Edwards K."/>
            <person name="Eickbush T."/>
            <person name="Evans J.D."/>
            <person name="Filipski A."/>
            <person name="Findeiss S."/>
            <person name="Freyhult E."/>
            <person name="Fulton L."/>
            <person name="Fulton R."/>
            <person name="Garcia A.C."/>
            <person name="Gardiner A."/>
            <person name="Garfield D.A."/>
            <person name="Garvin B.E."/>
            <person name="Gibson G."/>
            <person name="Gilbert D."/>
            <person name="Gnerre S."/>
            <person name="Godfrey J."/>
            <person name="Good R."/>
            <person name="Gotea V."/>
            <person name="Gravely B."/>
            <person name="Greenberg A.J."/>
            <person name="Griffiths-Jones S."/>
            <person name="Gross S."/>
            <person name="Guigo R."/>
            <person name="Gustafson E.A."/>
            <person name="Haerty W."/>
            <person name="Hahn M.W."/>
            <person name="Halligan D.L."/>
            <person name="Halpern A.L."/>
            <person name="Halter G.M."/>
            <person name="Han M.V."/>
            <person name="Heger A."/>
            <person name="Hillier L."/>
            <person name="Hinrichs A.S."/>
            <person name="Holmes I."/>
            <person name="Hoskins R.A."/>
            <person name="Hubisz M.J."/>
            <person name="Hultmark D."/>
            <person name="Huntley M.A."/>
            <person name="Jaffe D.B."/>
            <person name="Jagadeeshan S."/>
            <person name="Jeck W.R."/>
            <person name="Johnson J."/>
            <person name="Jones C.D."/>
            <person name="Jordan W.C."/>
            <person name="Karpen G.H."/>
            <person name="Kataoka E."/>
            <person name="Keightley P.D."/>
            <person name="Kheradpour P."/>
            <person name="Kirkness E.F."/>
            <person name="Koerich L.B."/>
            <person name="Kristiansen K."/>
            <person name="Kudrna D."/>
            <person name="Kulathinal R.J."/>
            <person name="Kumar S."/>
            <person name="Kwok R."/>
            <person name="Lander E."/>
            <person name="Langley C.H."/>
            <person name="Lapoint R."/>
            <person name="Lazzaro B.P."/>
            <person name="Lee S.J."/>
            <person name="Levesque L."/>
            <person name="Li R."/>
            <person name="Lin C.F."/>
            <person name="Lin M.F."/>
            <person name="Lindblad-Toh K."/>
            <person name="Llopart A."/>
            <person name="Long M."/>
            <person name="Low L."/>
            <person name="Lozovsky E."/>
            <person name="Lu J."/>
            <person name="Luo M."/>
            <person name="Machado C.A."/>
            <person name="Makalowski W."/>
            <person name="Marzo M."/>
            <person name="Matsuda M."/>
            <person name="Matzkin L."/>
            <person name="McAllister B."/>
            <person name="McBride C.S."/>
            <person name="McKernan B."/>
            <person name="McKernan K."/>
            <person name="Mendez-Lago M."/>
            <person name="Minx P."/>
            <person name="Mollenhauer M.U."/>
            <person name="Montooth K."/>
            <person name="Mount S.M."/>
            <person name="Mu X."/>
            <person name="Myers E."/>
            <person name="Negre B."/>
            <person name="Newfeld S."/>
            <person name="Nielsen R."/>
            <person name="Noor M.A."/>
            <person name="O'Grady P."/>
            <person name="Pachter L."/>
            <person name="Papaceit M."/>
            <person name="Parisi M.J."/>
            <person name="Parisi M."/>
            <person name="Parts L."/>
            <person name="Pedersen J.S."/>
            <person name="Pesole G."/>
            <person name="Phillippy A.M."/>
            <person name="Ponting C.P."/>
            <person name="Pop M."/>
            <person name="Porcelli D."/>
            <person name="Powell J.R."/>
            <person name="Prohaska S."/>
            <person name="Pruitt K."/>
            <person name="Puig M."/>
            <person name="Quesneville H."/>
            <person name="Ram K.R."/>
            <person name="Rand D."/>
            <person name="Rasmussen M.D."/>
            <person name="Reed L.K."/>
            <person name="Reenan R."/>
            <person name="Reily A."/>
            <person name="Remington K.A."/>
            <person name="Rieger T.T."/>
            <person name="Ritchie M.G."/>
            <person name="Robin C."/>
            <person name="Rogers Y.H."/>
            <person name="Rohde C."/>
            <person name="Rozas J."/>
            <person name="Rubenfield M.J."/>
            <person name="Ruiz A."/>
            <person name="Russo S."/>
            <person name="Salzberg S.L."/>
            <person name="Sanchez-Gracia A."/>
            <person name="Saranga D.J."/>
            <person name="Sato H."/>
            <person name="Schaeffer S.W."/>
            <person name="Schatz M.C."/>
            <person name="Schlenke T."/>
            <person name="Schwartz R."/>
            <person name="Segarra C."/>
            <person name="Singh R.S."/>
            <person name="Sirot L."/>
            <person name="Sirota M."/>
            <person name="Sisneros N.B."/>
            <person name="Smith C.D."/>
            <person name="Smith T.F."/>
            <person name="Spieth J."/>
            <person name="Stage D.E."/>
            <person name="Stark A."/>
            <person name="Stephan W."/>
            <person name="Strausberg R.L."/>
            <person name="Strempel S."/>
            <person name="Sturgill D."/>
            <person name="Sutton G."/>
            <person name="Sutton G.G."/>
            <person name="Tao W."/>
            <person name="Teichmann S."/>
            <person name="Tobari Y.N."/>
            <person name="Tomimura Y."/>
            <person name="Tsolas J.M."/>
            <person name="Valente V.L."/>
            <person name="Venter E."/>
            <person name="Venter J.C."/>
            <person name="Vicario S."/>
            <person name="Vieira F.G."/>
            <person name="Vilella A.J."/>
            <person name="Villasante A."/>
            <person name="Walenz B."/>
            <person name="Wang J."/>
            <person name="Wasserman M."/>
            <person name="Watts T."/>
            <person name="Wilson D."/>
            <person name="Wilson R.K."/>
            <person name="Wing R.A."/>
            <person name="Wolfner M.F."/>
            <person name="Wong A."/>
            <person name="Wong G.K."/>
            <person name="Wu C.I."/>
            <person name="Wu G."/>
            <person name="Yamamoto D."/>
            <person name="Yang H.P."/>
            <person name="Yang S.P."/>
            <person name="Yorke J.A."/>
            <person name="Yoshida K."/>
            <person name="Zdobnov E."/>
            <person name="Zhang P."/>
            <person name="Zhang Y."/>
            <person name="Zimin A.V."/>
            <person name="Baldwin J."/>
            <person name="Abdouelleil A."/>
            <person name="Abdulkadir J."/>
            <person name="Abebe A."/>
            <person name="Abera B."/>
            <person name="Abreu J."/>
            <person name="Acer S.C."/>
            <person name="Aftuck L."/>
            <person name="Alexander A."/>
            <person name="An P."/>
            <person name="Anderson E."/>
            <person name="Anderson S."/>
            <person name="Arachi H."/>
            <person name="Azer M."/>
            <person name="Bachantsang P."/>
            <person name="Barry A."/>
            <person name="Bayul T."/>
            <person name="Berlin A."/>
            <person name="Bessette D."/>
            <person name="Bloom T."/>
            <person name="Blye J."/>
            <person name="Boguslavskiy L."/>
            <person name="Bonnet C."/>
            <person name="Boukhgalter B."/>
            <person name="Bourzgui I."/>
            <person name="Brown A."/>
            <person name="Cahill P."/>
            <person name="Channer S."/>
            <person name="Cheshatsang Y."/>
            <person name="Chuda L."/>
            <person name="Citroen M."/>
            <person name="Collymore A."/>
            <person name="Cooke P."/>
            <person name="Costello M."/>
            <person name="D'Aco K."/>
            <person name="Daza R."/>
            <person name="De Haan G."/>
            <person name="DeGray S."/>
            <person name="DeMaso C."/>
            <person name="Dhargay N."/>
            <person name="Dooley K."/>
            <person name="Dooley E."/>
            <person name="Doricent M."/>
            <person name="Dorje P."/>
            <person name="Dorjee K."/>
            <person name="Dupes A."/>
            <person name="Elong R."/>
            <person name="Falk J."/>
            <person name="Farina A."/>
            <person name="Faro S."/>
            <person name="Ferguson D."/>
            <person name="Fisher S."/>
            <person name="Foley C.D."/>
            <person name="Franke A."/>
            <person name="Friedrich D."/>
            <person name="Gadbois L."/>
            <person name="Gearin G."/>
            <person name="Gearin C.R."/>
            <person name="Giannoukos G."/>
            <person name="Goode T."/>
            <person name="Graham J."/>
            <person name="Grandbois E."/>
            <person name="Grewal S."/>
            <person name="Gyaltsen K."/>
            <person name="Hafez N."/>
            <person name="Hagos B."/>
            <person name="Hall J."/>
            <person name="Henson C."/>
            <person name="Hollinger A."/>
            <person name="Honan T."/>
            <person name="Huard M.D."/>
            <person name="Hughes L."/>
            <person name="Hurhula B."/>
            <person name="Husby M.E."/>
            <person name="Kamat A."/>
            <person name="Kanga B."/>
            <person name="Kashin S."/>
            <person name="Khazanovich D."/>
            <person name="Kisner P."/>
            <person name="Lance K."/>
            <person name="Lara M."/>
            <person name="Lee W."/>
            <person name="Lennon N."/>
            <person name="Letendre F."/>
            <person name="LeVine R."/>
            <person name="Lipovsky A."/>
            <person name="Liu X."/>
            <person name="Liu J."/>
            <person name="Liu S."/>
            <person name="Lokyitsang T."/>
            <person name="Lokyitsang Y."/>
            <person name="Lubonja R."/>
            <person name="Lui A."/>
            <person name="MacDonald P."/>
            <person name="Magnisalis V."/>
            <person name="Maru K."/>
            <person name="Matthews C."/>
            <person name="McCusker W."/>
            <person name="McDonough S."/>
            <person name="Mehta T."/>
            <person name="Meldrim J."/>
            <person name="Meneus L."/>
            <person name="Mihai O."/>
            <person name="Mihalev A."/>
            <person name="Mihova T."/>
            <person name="Mittelman R."/>
            <person name="Mlenga V."/>
            <person name="Montmayeur A."/>
            <person name="Mulrain L."/>
            <person name="Navidi A."/>
            <person name="Naylor J."/>
            <person name="Negash T."/>
            <person name="Nguyen T."/>
            <person name="Nguyen N."/>
            <person name="Nicol R."/>
            <person name="Norbu C."/>
            <person name="Norbu N."/>
            <person name="Novod N."/>
            <person name="O'Neill B."/>
            <person name="Osman S."/>
            <person name="Markiewicz E."/>
            <person name="Oyono O.L."/>
            <person name="Patti C."/>
            <person name="Phunkhang P."/>
            <person name="Pierre F."/>
            <person name="Priest M."/>
            <person name="Raghuraman S."/>
            <person name="Rege F."/>
            <person name="Reyes R."/>
            <person name="Rise C."/>
            <person name="Rogov P."/>
            <person name="Ross K."/>
            <person name="Ryan E."/>
            <person name="Settipalli S."/>
            <person name="Shea T."/>
            <person name="Sherpa N."/>
            <person name="Shi L."/>
            <person name="Shih D."/>
            <person name="Sparrow T."/>
            <person name="Spaulding J."/>
            <person name="Stalker J."/>
            <person name="Stange-Thomann N."/>
            <person name="Stavropoulos S."/>
            <person name="Stone C."/>
            <person name="Strader C."/>
            <person name="Tesfaye S."/>
            <person name="Thomson T."/>
            <person name="Thoulutsang Y."/>
            <person name="Thoulutsang D."/>
            <person name="Topham K."/>
            <person name="Topping I."/>
            <person name="Tsamla T."/>
            <person name="Vassiliev H."/>
            <person name="Vo A."/>
            <person name="Wangchuk T."/>
            <person name="Wangdi T."/>
            <person name="Weiand M."/>
            <person name="Wilkinson J."/>
            <person name="Wilson A."/>
            <person name="Yadav S."/>
            <person name="Young G."/>
            <person name="Yu Q."/>
            <person name="Zembek L."/>
            <person name="Zhong D."/>
            <person name="Zimmer A."/>
            <person name="Zwirko Z."/>
            <person name="Jaffe D.B."/>
            <person name="Alvarez P."/>
            <person name="Brockman W."/>
            <person name="Butler J."/>
            <person name="Chin C."/>
            <person name="Gnerre S."/>
            <person name="Grabherr M."/>
            <person name="Kleber M."/>
            <person name="Mauceli E."/>
            <person name="MacCallum I."/>
        </authorList>
    </citation>
    <scope>NUCLEOTIDE SEQUENCE [LARGE SCALE GENOMIC DNA]</scope>
    <source>
        <strain evidence="2">Tucson 15010-1051.87</strain>
    </source>
</reference>
<dbReference type="AlphaFoldDB" id="B4LH74"/>
<dbReference type="InParanoid" id="B4LH74"/>
<dbReference type="HOGENOM" id="CLU_2063946_0_0_1"/>
<name>B4LH74_DROVI</name>
<evidence type="ECO:0000313" key="2">
    <source>
        <dbReference type="Proteomes" id="UP000008792"/>
    </source>
</evidence>
<dbReference type="OMA" id="TAIDDMF"/>
<dbReference type="EMBL" id="CH940647">
    <property type="protein sequence ID" value="EDW70587.1"/>
    <property type="molecule type" value="Genomic_DNA"/>
</dbReference>
<keyword evidence="2" id="KW-1185">Reference proteome</keyword>
<dbReference type="KEGG" id="dvi:6624497"/>
<dbReference type="Proteomes" id="UP000008792">
    <property type="component" value="Unassembled WGS sequence"/>
</dbReference>